<reference evidence="2" key="1">
    <citation type="journal article" date="2012" name="Science">
        <title>The Paleozoic origin of enzymatic lignin decomposition reconstructed from 31 fungal genomes.</title>
        <authorList>
            <person name="Floudas D."/>
            <person name="Binder M."/>
            <person name="Riley R."/>
            <person name="Barry K."/>
            <person name="Blanchette R.A."/>
            <person name="Henrissat B."/>
            <person name="Martinez A.T."/>
            <person name="Otillar R."/>
            <person name="Spatafora J.W."/>
            <person name="Yadav J.S."/>
            <person name="Aerts A."/>
            <person name="Benoit I."/>
            <person name="Boyd A."/>
            <person name="Carlson A."/>
            <person name="Copeland A."/>
            <person name="Coutinho P.M."/>
            <person name="de Vries R.P."/>
            <person name="Ferreira P."/>
            <person name="Findley K."/>
            <person name="Foster B."/>
            <person name="Gaskell J."/>
            <person name="Glotzer D."/>
            <person name="Gorecki P."/>
            <person name="Heitman J."/>
            <person name="Hesse C."/>
            <person name="Hori C."/>
            <person name="Igarashi K."/>
            <person name="Jurgens J.A."/>
            <person name="Kallen N."/>
            <person name="Kersten P."/>
            <person name="Kohler A."/>
            <person name="Kuees U."/>
            <person name="Kumar T.K.A."/>
            <person name="Kuo A."/>
            <person name="LaButti K."/>
            <person name="Larrondo L.F."/>
            <person name="Lindquist E."/>
            <person name="Ling A."/>
            <person name="Lombard V."/>
            <person name="Lucas S."/>
            <person name="Lundell T."/>
            <person name="Martin R."/>
            <person name="McLaughlin D.J."/>
            <person name="Morgenstern I."/>
            <person name="Morin E."/>
            <person name="Murat C."/>
            <person name="Nagy L.G."/>
            <person name="Nolan M."/>
            <person name="Ohm R.A."/>
            <person name="Patyshakuliyeva A."/>
            <person name="Rokas A."/>
            <person name="Ruiz-Duenas F.J."/>
            <person name="Sabat G."/>
            <person name="Salamov A."/>
            <person name="Samejima M."/>
            <person name="Schmutz J."/>
            <person name="Slot J.C."/>
            <person name="St John F."/>
            <person name="Stenlid J."/>
            <person name="Sun H."/>
            <person name="Sun S."/>
            <person name="Syed K."/>
            <person name="Tsang A."/>
            <person name="Wiebenga A."/>
            <person name="Young D."/>
            <person name="Pisabarro A."/>
            <person name="Eastwood D.C."/>
            <person name="Martin F."/>
            <person name="Cullen D."/>
            <person name="Grigoriev I.V."/>
            <person name="Hibbett D.S."/>
        </authorList>
    </citation>
    <scope>NUCLEOTIDE SEQUENCE [LARGE SCALE GENOMIC DNA]</scope>
    <source>
        <strain evidence="2">RWD-64-598 SS2</strain>
    </source>
</reference>
<accession>A0A5M3N595</accession>
<protein>
    <submittedName>
        <fullName evidence="1">Uncharacterized protein</fullName>
    </submittedName>
</protein>
<dbReference type="EMBL" id="JH711573">
    <property type="protein sequence ID" value="EIW86025.1"/>
    <property type="molecule type" value="Genomic_DNA"/>
</dbReference>
<evidence type="ECO:0000313" key="1">
    <source>
        <dbReference type="EMBL" id="EIW86025.1"/>
    </source>
</evidence>
<evidence type="ECO:0000313" key="2">
    <source>
        <dbReference type="Proteomes" id="UP000053558"/>
    </source>
</evidence>
<proteinExistence type="predicted"/>
<dbReference type="GeneID" id="19208665"/>
<dbReference type="RefSeq" id="XP_007762635.1">
    <property type="nucleotide sequence ID" value="XM_007764445.1"/>
</dbReference>
<dbReference type="KEGG" id="cput:CONPUDRAFT_68649"/>
<gene>
    <name evidence="1" type="ORF">CONPUDRAFT_68649</name>
</gene>
<dbReference type="Proteomes" id="UP000053558">
    <property type="component" value="Unassembled WGS sequence"/>
</dbReference>
<organism evidence="1 2">
    <name type="scientific">Coniophora puteana (strain RWD-64-598)</name>
    <name type="common">Brown rot fungus</name>
    <dbReference type="NCBI Taxonomy" id="741705"/>
    <lineage>
        <taxon>Eukaryota</taxon>
        <taxon>Fungi</taxon>
        <taxon>Dikarya</taxon>
        <taxon>Basidiomycota</taxon>
        <taxon>Agaricomycotina</taxon>
        <taxon>Agaricomycetes</taxon>
        <taxon>Agaricomycetidae</taxon>
        <taxon>Boletales</taxon>
        <taxon>Coniophorineae</taxon>
        <taxon>Coniophoraceae</taxon>
        <taxon>Coniophora</taxon>
    </lineage>
</organism>
<comment type="caution">
    <text evidence="1">The sequence shown here is derived from an EMBL/GenBank/DDBJ whole genome shotgun (WGS) entry which is preliminary data.</text>
</comment>
<name>A0A5M3N595_CONPW</name>
<keyword evidence="2" id="KW-1185">Reference proteome</keyword>
<dbReference type="AlphaFoldDB" id="A0A5M3N595"/>
<sequence>MSVIERPDDEIYRFLLSHSTRRSDILVGVRLRPDQWDELMTKMRPVVEEVLDRSIPFSQQSEERIALVIDTARDRLEFVREYQDAWPALLYTERNISIHLRHQEERRRANIPDEDGSVSVSEADADSIGTLSSASESRSPSPNVSDVELVSVWDPADHLVDYGLWRFLKRDCVLDLTGFAGTFARLGVPGLLEFDALIWERGGARFNEFMENNGIEFGFTEFEMFLFKLAVGKRQRRRVH</sequence>